<feature type="active site" evidence="4">
    <location>
        <position position="39"/>
    </location>
</feature>
<keyword evidence="4" id="KW-0145">Chemotaxis</keyword>
<evidence type="ECO:0000256" key="2">
    <source>
        <dbReference type="ARBA" id="ARBA00039140"/>
    </source>
</evidence>
<dbReference type="PANTHER" id="PTHR42872">
    <property type="entry name" value="PROTEIN-GLUTAMATE METHYLESTERASE/PROTEIN-GLUTAMINE GLUTAMINASE"/>
    <property type="match status" value="1"/>
</dbReference>
<evidence type="ECO:0000256" key="3">
    <source>
        <dbReference type="ARBA" id="ARBA00048267"/>
    </source>
</evidence>
<keyword evidence="1 4" id="KW-0378">Hydrolase</keyword>
<dbReference type="InterPro" id="IPR011247">
    <property type="entry name" value="Chemotax_prot-Glu_Me-esterase"/>
</dbReference>
<dbReference type="Pfam" id="PF01339">
    <property type="entry name" value="CheB_methylest"/>
    <property type="match status" value="1"/>
</dbReference>
<name>A0A7D7RPN5_9ACTN</name>
<feature type="active site" evidence="4">
    <location>
        <position position="131"/>
    </location>
</feature>
<feature type="domain" description="CheB-type methylesterase" evidence="5">
    <location>
        <begin position="1"/>
        <end position="164"/>
    </location>
</feature>
<dbReference type="SUPFAM" id="SSF52738">
    <property type="entry name" value="Methylesterase CheB, C-terminal domain"/>
    <property type="match status" value="1"/>
</dbReference>
<dbReference type="GO" id="GO:0008984">
    <property type="term" value="F:protein-glutamate methylesterase activity"/>
    <property type="evidence" value="ECO:0007669"/>
    <property type="project" value="UniProtKB-EC"/>
</dbReference>
<feature type="active site" evidence="4">
    <location>
        <position position="12"/>
    </location>
</feature>
<dbReference type="PIRSF" id="PIRSF036461">
    <property type="entry name" value="Chmtx_methlestr"/>
    <property type="match status" value="1"/>
</dbReference>
<keyword evidence="7" id="KW-1185">Reference proteome</keyword>
<comment type="catalytic activity">
    <reaction evidence="3">
        <text>[protein]-L-glutamate 5-O-methyl ester + H2O = L-glutamyl-[protein] + methanol + H(+)</text>
        <dbReference type="Rhea" id="RHEA:23236"/>
        <dbReference type="Rhea" id="RHEA-COMP:10208"/>
        <dbReference type="Rhea" id="RHEA-COMP:10311"/>
        <dbReference type="ChEBI" id="CHEBI:15377"/>
        <dbReference type="ChEBI" id="CHEBI:15378"/>
        <dbReference type="ChEBI" id="CHEBI:17790"/>
        <dbReference type="ChEBI" id="CHEBI:29973"/>
        <dbReference type="ChEBI" id="CHEBI:82795"/>
        <dbReference type="EC" id="3.1.1.61"/>
    </reaction>
</comment>
<gene>
    <name evidence="6" type="ORF">H1R19_20585</name>
</gene>
<reference evidence="7" key="1">
    <citation type="submission" date="2020-07" db="EMBL/GenBank/DDBJ databases">
        <title>novel species isolated from the respiratory tract of Marmot.</title>
        <authorList>
            <person name="Zhang G."/>
        </authorList>
    </citation>
    <scope>NUCLEOTIDE SEQUENCE [LARGE SCALE GENOMIC DNA]</scope>
    <source>
        <strain evidence="7">686</strain>
    </source>
</reference>
<evidence type="ECO:0000256" key="1">
    <source>
        <dbReference type="ARBA" id="ARBA00022801"/>
    </source>
</evidence>
<dbReference type="PANTHER" id="PTHR42872:SF6">
    <property type="entry name" value="PROTEIN-GLUTAMATE METHYLESTERASE_PROTEIN-GLUTAMINE GLUTAMINASE"/>
    <property type="match status" value="1"/>
</dbReference>
<dbReference type="GO" id="GO:0005737">
    <property type="term" value="C:cytoplasm"/>
    <property type="evidence" value="ECO:0007669"/>
    <property type="project" value="InterPro"/>
</dbReference>
<dbReference type="EC" id="3.1.1.61" evidence="2"/>
<protein>
    <recommendedName>
        <fullName evidence="2">protein-glutamate methylesterase</fullName>
        <ecNumber evidence="2">3.1.1.61</ecNumber>
    </recommendedName>
</protein>
<dbReference type="CDD" id="cd16433">
    <property type="entry name" value="CheB"/>
    <property type="match status" value="1"/>
</dbReference>
<dbReference type="RefSeq" id="WP_219850024.1">
    <property type="nucleotide sequence ID" value="NZ_CP059491.1"/>
</dbReference>
<evidence type="ECO:0000313" key="7">
    <source>
        <dbReference type="Proteomes" id="UP000515663"/>
    </source>
</evidence>
<organism evidence="6 7">
    <name type="scientific">Gordonia jinghuaiqii</name>
    <dbReference type="NCBI Taxonomy" id="2758710"/>
    <lineage>
        <taxon>Bacteria</taxon>
        <taxon>Bacillati</taxon>
        <taxon>Actinomycetota</taxon>
        <taxon>Actinomycetes</taxon>
        <taxon>Mycobacteriales</taxon>
        <taxon>Gordoniaceae</taxon>
        <taxon>Gordonia</taxon>
    </lineage>
</organism>
<dbReference type="PROSITE" id="PS50122">
    <property type="entry name" value="CHEB"/>
    <property type="match status" value="1"/>
</dbReference>
<sequence length="328" mass="34566">MTQQQVVAIGASAGGVEALSTLVAELPDDLPQAIFVVLHMPIGVPSALPSILDRAGPLPAVAAENGMKVEGGTIYVCVPDRHLLLHEDRVAVADGPTENRHRPSINALFRSVALYAGPLGTGVLLSGALDDGVNGLGAIRARGGVTMAQDPDDAAFPALPMNAIERIRLDHVVTAAVAAKVLADLGRRQFTESSMEADRLLEIENRIAMGSAFAAPVDSENLGPPTNYVCPDCHGGLMAIDEHNFRCRIGHAWTADALLHARSAEIDSALGMAVRSLQEKAELAESLAAKVSAGTLQDRYNRTAEESRHAAAVLRGRLSELLFTNGED</sequence>
<accession>A0A7D7RPN5</accession>
<dbReference type="KEGG" id="gji:H1R19_20585"/>
<dbReference type="GO" id="GO:0000156">
    <property type="term" value="F:phosphorelay response regulator activity"/>
    <property type="evidence" value="ECO:0007669"/>
    <property type="project" value="InterPro"/>
</dbReference>
<dbReference type="EMBL" id="CP059491">
    <property type="protein sequence ID" value="QMT01213.1"/>
    <property type="molecule type" value="Genomic_DNA"/>
</dbReference>
<evidence type="ECO:0000313" key="6">
    <source>
        <dbReference type="EMBL" id="QMT01213.1"/>
    </source>
</evidence>
<evidence type="ECO:0000259" key="5">
    <source>
        <dbReference type="PROSITE" id="PS50122"/>
    </source>
</evidence>
<dbReference type="InterPro" id="IPR000673">
    <property type="entry name" value="Sig_transdc_resp-reg_Me-estase"/>
</dbReference>
<dbReference type="Proteomes" id="UP000515663">
    <property type="component" value="Chromosome"/>
</dbReference>
<dbReference type="InterPro" id="IPR035909">
    <property type="entry name" value="CheB_C"/>
</dbReference>
<evidence type="ECO:0000256" key="4">
    <source>
        <dbReference type="PROSITE-ProRule" id="PRU00050"/>
    </source>
</evidence>
<dbReference type="AlphaFoldDB" id="A0A7D7RPN5"/>
<dbReference type="Gene3D" id="3.40.50.180">
    <property type="entry name" value="Methylesterase CheB, C-terminal domain"/>
    <property type="match status" value="1"/>
</dbReference>
<proteinExistence type="predicted"/>
<dbReference type="GO" id="GO:0006935">
    <property type="term" value="P:chemotaxis"/>
    <property type="evidence" value="ECO:0007669"/>
    <property type="project" value="UniProtKB-UniRule"/>
</dbReference>